<dbReference type="EMBL" id="JAKOEM010000001">
    <property type="protein sequence ID" value="MCG6557102.1"/>
    <property type="molecule type" value="Genomic_DNA"/>
</dbReference>
<keyword evidence="1" id="KW-0732">Signal</keyword>
<evidence type="ECO:0000313" key="3">
    <source>
        <dbReference type="Proteomes" id="UP001165279"/>
    </source>
</evidence>
<keyword evidence="3" id="KW-1185">Reference proteome</keyword>
<sequence length="155" mass="17090">MIRAKLGLLVWLAGATTLWAENCRDGELRLRSEGAELRFTIELAQTPAERSQGLMFRESLPRGAGMLFVFERPQRVAFWMKNTLIPLDLIFVDRAGIVTHVHPNAIPHDETAILGGDAVFAVLEINGGLAERYGIVPGTLLQHQVFSDGPAAWPC</sequence>
<evidence type="ECO:0000256" key="1">
    <source>
        <dbReference type="SAM" id="SignalP"/>
    </source>
</evidence>
<dbReference type="PANTHER" id="PTHR37953">
    <property type="entry name" value="UPF0127 PROTEIN MJ1496"/>
    <property type="match status" value="1"/>
</dbReference>
<proteinExistence type="predicted"/>
<name>A0ABS9NTN9_9RHOB</name>
<dbReference type="Pfam" id="PF02643">
    <property type="entry name" value="DUF192"/>
    <property type="match status" value="1"/>
</dbReference>
<dbReference type="InterPro" id="IPR038695">
    <property type="entry name" value="Saro_0823-like_sf"/>
</dbReference>
<gene>
    <name evidence="2" type="ORF">MB818_02755</name>
</gene>
<organism evidence="2 3">
    <name type="scientific">Ruegeria alba</name>
    <dbReference type="NCBI Taxonomy" id="2916756"/>
    <lineage>
        <taxon>Bacteria</taxon>
        <taxon>Pseudomonadati</taxon>
        <taxon>Pseudomonadota</taxon>
        <taxon>Alphaproteobacteria</taxon>
        <taxon>Rhodobacterales</taxon>
        <taxon>Roseobacteraceae</taxon>
        <taxon>Ruegeria</taxon>
    </lineage>
</organism>
<dbReference type="Gene3D" id="2.60.120.1140">
    <property type="entry name" value="Protein of unknown function DUF192"/>
    <property type="match status" value="1"/>
</dbReference>
<reference evidence="2" key="1">
    <citation type="submission" date="2022-02" db="EMBL/GenBank/DDBJ databases">
        <title>The genome sequence of Ruegeria sp. 1NDH52C.</title>
        <authorList>
            <person name="Du J."/>
        </authorList>
    </citation>
    <scope>NUCLEOTIDE SEQUENCE</scope>
    <source>
        <strain evidence="2">1NDH52C</strain>
    </source>
</reference>
<dbReference type="PANTHER" id="PTHR37953:SF1">
    <property type="entry name" value="UPF0127 PROTEIN MJ1496"/>
    <property type="match status" value="1"/>
</dbReference>
<dbReference type="InterPro" id="IPR003795">
    <property type="entry name" value="DUF192"/>
</dbReference>
<accession>A0ABS9NTN9</accession>
<feature type="chain" id="PRO_5046662194" evidence="1">
    <location>
        <begin position="21"/>
        <end position="155"/>
    </location>
</feature>
<feature type="signal peptide" evidence="1">
    <location>
        <begin position="1"/>
        <end position="20"/>
    </location>
</feature>
<protein>
    <submittedName>
        <fullName evidence="2">DUF192 domain-containing protein</fullName>
    </submittedName>
</protein>
<comment type="caution">
    <text evidence="2">The sequence shown here is derived from an EMBL/GenBank/DDBJ whole genome shotgun (WGS) entry which is preliminary data.</text>
</comment>
<evidence type="ECO:0000313" key="2">
    <source>
        <dbReference type="EMBL" id="MCG6557102.1"/>
    </source>
</evidence>
<dbReference type="RefSeq" id="WP_234175677.1">
    <property type="nucleotide sequence ID" value="NZ_JAKOEM010000001.1"/>
</dbReference>
<dbReference type="Proteomes" id="UP001165279">
    <property type="component" value="Unassembled WGS sequence"/>
</dbReference>